<sequence length="136" mass="14693">MAKIPLDSATVRANLPLVDAYLQAGLDALADATRMAIFQKLSAGPIAVNELASMLPVTRPAVSQHLKVLKDVGLVTDTKTGTRRLYQLDPEGVARLRAHFDQMWTRALGAFQQAAEKDSGGGRHAKTGRRTRSKSV</sequence>
<feature type="domain" description="HTH arsR-type" evidence="5">
    <location>
        <begin position="15"/>
        <end position="115"/>
    </location>
</feature>
<dbReference type="PROSITE" id="PS50987">
    <property type="entry name" value="HTH_ARSR_2"/>
    <property type="match status" value="1"/>
</dbReference>
<dbReference type="PRINTS" id="PR00778">
    <property type="entry name" value="HTHARSR"/>
</dbReference>
<dbReference type="PANTHER" id="PTHR33154:SF33">
    <property type="entry name" value="TRANSCRIPTIONAL REPRESSOR SDPR"/>
    <property type="match status" value="1"/>
</dbReference>
<keyword evidence="2" id="KW-0238">DNA-binding</keyword>
<evidence type="ECO:0000256" key="2">
    <source>
        <dbReference type="ARBA" id="ARBA00023125"/>
    </source>
</evidence>
<evidence type="ECO:0000256" key="1">
    <source>
        <dbReference type="ARBA" id="ARBA00023015"/>
    </source>
</evidence>
<dbReference type="GO" id="GO:0003677">
    <property type="term" value="F:DNA binding"/>
    <property type="evidence" value="ECO:0007669"/>
    <property type="project" value="UniProtKB-KW"/>
</dbReference>
<accession>A0AAU7DGW6</accession>
<dbReference type="PANTHER" id="PTHR33154">
    <property type="entry name" value="TRANSCRIPTIONAL REGULATOR, ARSR FAMILY"/>
    <property type="match status" value="1"/>
</dbReference>
<evidence type="ECO:0000256" key="3">
    <source>
        <dbReference type="ARBA" id="ARBA00023163"/>
    </source>
</evidence>
<evidence type="ECO:0000313" key="6">
    <source>
        <dbReference type="EMBL" id="XBH16572.1"/>
    </source>
</evidence>
<dbReference type="InterPro" id="IPR036390">
    <property type="entry name" value="WH_DNA-bd_sf"/>
</dbReference>
<dbReference type="InterPro" id="IPR036388">
    <property type="entry name" value="WH-like_DNA-bd_sf"/>
</dbReference>
<organism evidence="6">
    <name type="scientific">Telmatobacter sp. DSM 110680</name>
    <dbReference type="NCBI Taxonomy" id="3036704"/>
    <lineage>
        <taxon>Bacteria</taxon>
        <taxon>Pseudomonadati</taxon>
        <taxon>Acidobacteriota</taxon>
        <taxon>Terriglobia</taxon>
        <taxon>Terriglobales</taxon>
        <taxon>Acidobacteriaceae</taxon>
        <taxon>Telmatobacter</taxon>
    </lineage>
</organism>
<keyword evidence="1" id="KW-0805">Transcription regulation</keyword>
<dbReference type="Gene3D" id="1.10.10.10">
    <property type="entry name" value="Winged helix-like DNA-binding domain superfamily/Winged helix DNA-binding domain"/>
    <property type="match status" value="1"/>
</dbReference>
<dbReference type="Pfam" id="PF12840">
    <property type="entry name" value="HTH_20"/>
    <property type="match status" value="1"/>
</dbReference>
<dbReference type="AlphaFoldDB" id="A0AAU7DGW6"/>
<dbReference type="EMBL" id="CP121196">
    <property type="protein sequence ID" value="XBH16572.1"/>
    <property type="molecule type" value="Genomic_DNA"/>
</dbReference>
<dbReference type="NCBIfam" id="NF033788">
    <property type="entry name" value="HTH_metalloreg"/>
    <property type="match status" value="1"/>
</dbReference>
<dbReference type="SMART" id="SM00418">
    <property type="entry name" value="HTH_ARSR"/>
    <property type="match status" value="1"/>
</dbReference>
<protein>
    <submittedName>
        <fullName evidence="6">Metalloregulator ArsR/SmtB family transcription factor</fullName>
    </submittedName>
</protein>
<dbReference type="CDD" id="cd00090">
    <property type="entry name" value="HTH_ARSR"/>
    <property type="match status" value="1"/>
</dbReference>
<feature type="compositionally biased region" description="Basic residues" evidence="4">
    <location>
        <begin position="123"/>
        <end position="136"/>
    </location>
</feature>
<keyword evidence="3" id="KW-0804">Transcription</keyword>
<evidence type="ECO:0000256" key="4">
    <source>
        <dbReference type="SAM" id="MobiDB-lite"/>
    </source>
</evidence>
<evidence type="ECO:0000259" key="5">
    <source>
        <dbReference type="PROSITE" id="PS50987"/>
    </source>
</evidence>
<dbReference type="RefSeq" id="WP_348261801.1">
    <property type="nucleotide sequence ID" value="NZ_CP121196.1"/>
</dbReference>
<feature type="region of interest" description="Disordered" evidence="4">
    <location>
        <begin position="115"/>
        <end position="136"/>
    </location>
</feature>
<reference evidence="6" key="1">
    <citation type="submission" date="2023-03" db="EMBL/GenBank/DDBJ databases">
        <title>Edaphobacter sp.</title>
        <authorList>
            <person name="Huber K.J."/>
            <person name="Papendorf J."/>
            <person name="Pilke C."/>
            <person name="Bunk B."/>
            <person name="Sproeer C."/>
            <person name="Pester M."/>
        </authorList>
    </citation>
    <scope>NUCLEOTIDE SEQUENCE</scope>
    <source>
        <strain evidence="6">DSM 110680</strain>
    </source>
</reference>
<gene>
    <name evidence="6" type="ORF">P8935_18600</name>
</gene>
<proteinExistence type="predicted"/>
<name>A0AAU7DGW6_9BACT</name>
<dbReference type="GO" id="GO:0003700">
    <property type="term" value="F:DNA-binding transcription factor activity"/>
    <property type="evidence" value="ECO:0007669"/>
    <property type="project" value="InterPro"/>
</dbReference>
<dbReference type="SUPFAM" id="SSF46785">
    <property type="entry name" value="Winged helix' DNA-binding domain"/>
    <property type="match status" value="1"/>
</dbReference>
<dbReference type="InterPro" id="IPR001845">
    <property type="entry name" value="HTH_ArsR_DNA-bd_dom"/>
</dbReference>
<dbReference type="InterPro" id="IPR011991">
    <property type="entry name" value="ArsR-like_HTH"/>
</dbReference>
<dbReference type="InterPro" id="IPR051081">
    <property type="entry name" value="HTH_MetalResp_TranReg"/>
</dbReference>